<proteinExistence type="predicted"/>
<evidence type="ECO:0000313" key="1">
    <source>
        <dbReference type="EMBL" id="STZ01158.1"/>
    </source>
</evidence>
<accession>A0A378QK57</accession>
<name>A0A378QK57_MORLA</name>
<gene>
    <name evidence="1" type="ORF">NCTC7911_02579</name>
</gene>
<dbReference type="EMBL" id="UGQC01000001">
    <property type="protein sequence ID" value="STZ01158.1"/>
    <property type="molecule type" value="Genomic_DNA"/>
</dbReference>
<sequence>MFKKTWQTTYDGMQIAIHNYWGFLGRTTEEIIIDGKQVHYHKGDIFERLGFTKVFYANDTKITIKIGSSWHCCGVACQIFINDEFYYGDDKVLFADS</sequence>
<keyword evidence="2" id="KW-1185">Reference proteome</keyword>
<evidence type="ECO:0000313" key="2">
    <source>
        <dbReference type="Proteomes" id="UP000254107"/>
    </source>
</evidence>
<dbReference type="GeneID" id="302271680"/>
<dbReference type="Proteomes" id="UP000254107">
    <property type="component" value="Unassembled WGS sequence"/>
</dbReference>
<dbReference type="RefSeq" id="WP_181879729.1">
    <property type="nucleotide sequence ID" value="NZ_UGQC01000001.1"/>
</dbReference>
<reference evidence="1 2" key="1">
    <citation type="submission" date="2018-06" db="EMBL/GenBank/DDBJ databases">
        <authorList>
            <consortium name="Pathogen Informatics"/>
            <person name="Doyle S."/>
        </authorList>
    </citation>
    <scope>NUCLEOTIDE SEQUENCE [LARGE SCALE GENOMIC DNA]</scope>
    <source>
        <strain evidence="1 2">NCTC7911</strain>
    </source>
</reference>
<protein>
    <submittedName>
        <fullName evidence="1">Uncharacterized protein</fullName>
    </submittedName>
</protein>
<organism evidence="1 2">
    <name type="scientific">Moraxella lacunata</name>
    <dbReference type="NCBI Taxonomy" id="477"/>
    <lineage>
        <taxon>Bacteria</taxon>
        <taxon>Pseudomonadati</taxon>
        <taxon>Pseudomonadota</taxon>
        <taxon>Gammaproteobacteria</taxon>
        <taxon>Moraxellales</taxon>
        <taxon>Moraxellaceae</taxon>
        <taxon>Moraxella</taxon>
    </lineage>
</organism>
<dbReference type="AlphaFoldDB" id="A0A378QK57"/>